<dbReference type="Proteomes" id="UP001642360">
    <property type="component" value="Unassembled WGS sequence"/>
</dbReference>
<gene>
    <name evidence="14" type="ORF">ILEXP_LOCUS16393</name>
</gene>
<dbReference type="PANTHER" id="PTHR31388">
    <property type="entry name" value="PEROXIDASE 72-RELATED"/>
    <property type="match status" value="1"/>
</dbReference>
<dbReference type="InterPro" id="IPR002016">
    <property type="entry name" value="Haem_peroxidase"/>
</dbReference>
<evidence type="ECO:0000256" key="4">
    <source>
        <dbReference type="ARBA" id="ARBA00012313"/>
    </source>
</evidence>
<evidence type="ECO:0000256" key="5">
    <source>
        <dbReference type="ARBA" id="ARBA00022559"/>
    </source>
</evidence>
<comment type="similarity">
    <text evidence="11">Belongs to the peroxidase family.</text>
</comment>
<keyword evidence="6" id="KW-0349">Heme</keyword>
<dbReference type="GO" id="GO:0140825">
    <property type="term" value="F:lactoperoxidase activity"/>
    <property type="evidence" value="ECO:0007669"/>
    <property type="project" value="UniProtKB-EC"/>
</dbReference>
<dbReference type="EC" id="1.11.1.7" evidence="4"/>
<comment type="catalytic activity">
    <reaction evidence="1">
        <text>2 a phenolic donor + H2O2 = 2 a phenolic radical donor + 2 H2O</text>
        <dbReference type="Rhea" id="RHEA:56136"/>
        <dbReference type="ChEBI" id="CHEBI:15377"/>
        <dbReference type="ChEBI" id="CHEBI:16240"/>
        <dbReference type="ChEBI" id="CHEBI:139520"/>
        <dbReference type="ChEBI" id="CHEBI:139521"/>
        <dbReference type="EC" id="1.11.1.7"/>
    </reaction>
</comment>
<evidence type="ECO:0000256" key="11">
    <source>
        <dbReference type="RuleBase" id="RU004241"/>
    </source>
</evidence>
<dbReference type="AlphaFoldDB" id="A0ABC8RU11"/>
<dbReference type="EMBL" id="CAUOFW020001748">
    <property type="protein sequence ID" value="CAK9148454.1"/>
    <property type="molecule type" value="Genomic_DNA"/>
</dbReference>
<sequence length="68" mass="7258">MVLGGPSWDVKLGRRDSRTSNFSAANSGQIPPPISTLNNLINRFQAKGLSTNDMVALSSNIHDTSVCV</sequence>
<evidence type="ECO:0000313" key="14">
    <source>
        <dbReference type="EMBL" id="CAK9148454.1"/>
    </source>
</evidence>
<keyword evidence="5" id="KW-0575">Peroxidase</keyword>
<evidence type="ECO:0000256" key="10">
    <source>
        <dbReference type="PIRSR" id="PIRSR600823-2"/>
    </source>
</evidence>
<evidence type="ECO:0000256" key="3">
    <source>
        <dbReference type="ARBA" id="ARBA00001970"/>
    </source>
</evidence>
<dbReference type="Gene3D" id="1.10.420.10">
    <property type="entry name" value="Peroxidase, domain 2"/>
    <property type="match status" value="1"/>
</dbReference>
<evidence type="ECO:0000256" key="8">
    <source>
        <dbReference type="ARBA" id="ARBA00023002"/>
    </source>
</evidence>
<reference evidence="14 15" key="1">
    <citation type="submission" date="2024-02" db="EMBL/GenBank/DDBJ databases">
        <authorList>
            <person name="Vignale AGUSTIN F."/>
            <person name="Sosa J E."/>
            <person name="Modenutti C."/>
        </authorList>
    </citation>
    <scope>NUCLEOTIDE SEQUENCE [LARGE SCALE GENOMIC DNA]</scope>
</reference>
<dbReference type="PROSITE" id="PS50873">
    <property type="entry name" value="PEROXIDASE_4"/>
    <property type="match status" value="1"/>
</dbReference>
<feature type="domain" description="Plant heme peroxidase family profile" evidence="13">
    <location>
        <begin position="1"/>
        <end position="68"/>
    </location>
</feature>
<evidence type="ECO:0000313" key="15">
    <source>
        <dbReference type="Proteomes" id="UP001642360"/>
    </source>
</evidence>
<dbReference type="Gene3D" id="1.10.520.10">
    <property type="match status" value="1"/>
</dbReference>
<dbReference type="SUPFAM" id="SSF48113">
    <property type="entry name" value="Heme-dependent peroxidases"/>
    <property type="match status" value="1"/>
</dbReference>
<dbReference type="GO" id="GO:0046872">
    <property type="term" value="F:metal ion binding"/>
    <property type="evidence" value="ECO:0007669"/>
    <property type="project" value="UniProtKB-KW"/>
</dbReference>
<evidence type="ECO:0000259" key="13">
    <source>
        <dbReference type="PROSITE" id="PS50873"/>
    </source>
</evidence>
<evidence type="ECO:0000256" key="9">
    <source>
        <dbReference type="ARBA" id="ARBA00023004"/>
    </source>
</evidence>
<name>A0ABC8RU11_9AQUA</name>
<dbReference type="InterPro" id="IPR010255">
    <property type="entry name" value="Haem_peroxidase_sf"/>
</dbReference>
<keyword evidence="9" id="KW-0408">Iron</keyword>
<proteinExistence type="inferred from homology"/>
<evidence type="ECO:0000256" key="7">
    <source>
        <dbReference type="ARBA" id="ARBA00022723"/>
    </source>
</evidence>
<keyword evidence="7" id="KW-0479">Metal-binding</keyword>
<dbReference type="Pfam" id="PF00141">
    <property type="entry name" value="peroxidase"/>
    <property type="match status" value="1"/>
</dbReference>
<keyword evidence="15" id="KW-1185">Reference proteome</keyword>
<comment type="caution">
    <text evidence="14">The sequence shown here is derived from an EMBL/GenBank/DDBJ whole genome shotgun (WGS) entry which is preliminary data.</text>
</comment>
<organism evidence="14 15">
    <name type="scientific">Ilex paraguariensis</name>
    <name type="common">yerba mate</name>
    <dbReference type="NCBI Taxonomy" id="185542"/>
    <lineage>
        <taxon>Eukaryota</taxon>
        <taxon>Viridiplantae</taxon>
        <taxon>Streptophyta</taxon>
        <taxon>Embryophyta</taxon>
        <taxon>Tracheophyta</taxon>
        <taxon>Spermatophyta</taxon>
        <taxon>Magnoliopsida</taxon>
        <taxon>eudicotyledons</taxon>
        <taxon>Gunneridae</taxon>
        <taxon>Pentapetalae</taxon>
        <taxon>asterids</taxon>
        <taxon>campanulids</taxon>
        <taxon>Aquifoliales</taxon>
        <taxon>Aquifoliaceae</taxon>
        <taxon>Ilex</taxon>
    </lineage>
</organism>
<dbReference type="InterPro" id="IPR000823">
    <property type="entry name" value="Peroxidase_pln"/>
</dbReference>
<feature type="binding site" evidence="10">
    <location>
        <position position="31"/>
    </location>
    <ligand>
        <name>substrate</name>
    </ligand>
</feature>
<evidence type="ECO:0000256" key="2">
    <source>
        <dbReference type="ARBA" id="ARBA00001913"/>
    </source>
</evidence>
<dbReference type="PANTHER" id="PTHR31388:SF144">
    <property type="entry name" value="PEROXIDASE 67-RELATED"/>
    <property type="match status" value="1"/>
</dbReference>
<feature type="region of interest" description="Disordered" evidence="12">
    <location>
        <begin position="1"/>
        <end position="31"/>
    </location>
</feature>
<keyword evidence="8" id="KW-0560">Oxidoreductase</keyword>
<evidence type="ECO:0000256" key="6">
    <source>
        <dbReference type="ARBA" id="ARBA00022617"/>
    </source>
</evidence>
<feature type="compositionally biased region" description="Polar residues" evidence="12">
    <location>
        <begin position="19"/>
        <end position="31"/>
    </location>
</feature>
<comment type="cofactor">
    <cofactor evidence="2">
        <name>Ca(2+)</name>
        <dbReference type="ChEBI" id="CHEBI:29108"/>
    </cofactor>
</comment>
<evidence type="ECO:0000256" key="12">
    <source>
        <dbReference type="SAM" id="MobiDB-lite"/>
    </source>
</evidence>
<comment type="cofactor">
    <cofactor evidence="3">
        <name>heme b</name>
        <dbReference type="ChEBI" id="CHEBI:60344"/>
    </cofactor>
</comment>
<evidence type="ECO:0000256" key="1">
    <source>
        <dbReference type="ARBA" id="ARBA00000189"/>
    </source>
</evidence>
<protein>
    <recommendedName>
        <fullName evidence="4">peroxidase</fullName>
        <ecNumber evidence="4">1.11.1.7</ecNumber>
    </recommendedName>
</protein>
<accession>A0ABC8RU11</accession>